<sequence length="97" mass="10567">YPLMVLYGAQEYPAVEELLKRLKEMTAEVRVVEGTELAKEAGEAMASNVVMVGALAGSGWVPVPVDKFTGVLKQVIPSKILSVNQRAFQLGIDHVRK</sequence>
<dbReference type="Gene3D" id="3.40.920.10">
    <property type="entry name" value="Pyruvate-ferredoxin oxidoreductase, PFOR, domain III"/>
    <property type="match status" value="1"/>
</dbReference>
<dbReference type="Proteomes" id="UP000285961">
    <property type="component" value="Unassembled WGS sequence"/>
</dbReference>
<reference evidence="3 4" key="1">
    <citation type="journal article" date="2017" name="ISME J.">
        <title>Energy and carbon metabolisms in a deep terrestrial subsurface fluid microbial community.</title>
        <authorList>
            <person name="Momper L."/>
            <person name="Jungbluth S.P."/>
            <person name="Lee M.D."/>
            <person name="Amend J.P."/>
        </authorList>
    </citation>
    <scope>NUCLEOTIDE SEQUENCE [LARGE SCALE GENOMIC DNA]</scope>
    <source>
        <strain evidence="3">SURF_17</strain>
    </source>
</reference>
<dbReference type="Pfam" id="PF01558">
    <property type="entry name" value="POR"/>
    <property type="match status" value="1"/>
</dbReference>
<gene>
    <name evidence="3" type="ORF">C4532_12370</name>
</gene>
<dbReference type="InterPro" id="IPR002869">
    <property type="entry name" value="Pyrv_flavodox_OxRed_cen"/>
</dbReference>
<dbReference type="EMBL" id="QZKI01000090">
    <property type="protein sequence ID" value="RJP68584.1"/>
    <property type="molecule type" value="Genomic_DNA"/>
</dbReference>
<dbReference type="AlphaFoldDB" id="A0A419EVZ5"/>
<name>A0A419EVZ5_9BACT</name>
<organism evidence="3 4">
    <name type="scientific">Candidatus Abyssobacteria bacterium SURF_17</name>
    <dbReference type="NCBI Taxonomy" id="2093361"/>
    <lineage>
        <taxon>Bacteria</taxon>
        <taxon>Pseudomonadati</taxon>
        <taxon>Candidatus Hydrogenedentota</taxon>
        <taxon>Candidatus Abyssobacteria</taxon>
    </lineage>
</organism>
<protein>
    <submittedName>
        <fullName evidence="3">Indolepyruvate ferredoxin oxidoreductase subunit beta</fullName>
    </submittedName>
</protein>
<evidence type="ECO:0000256" key="1">
    <source>
        <dbReference type="ARBA" id="ARBA00023002"/>
    </source>
</evidence>
<evidence type="ECO:0000313" key="4">
    <source>
        <dbReference type="Proteomes" id="UP000285961"/>
    </source>
</evidence>
<proteinExistence type="predicted"/>
<feature type="domain" description="Pyruvate/ketoisovalerate oxidoreductase catalytic" evidence="2">
    <location>
        <begin position="17"/>
        <end position="92"/>
    </location>
</feature>
<dbReference type="PANTHER" id="PTHR43854">
    <property type="entry name" value="INDOLEPYRUVATE OXIDOREDUCTASE SUBUNIT IORB"/>
    <property type="match status" value="1"/>
</dbReference>
<feature type="non-terminal residue" evidence="3">
    <location>
        <position position="1"/>
    </location>
</feature>
<evidence type="ECO:0000259" key="2">
    <source>
        <dbReference type="Pfam" id="PF01558"/>
    </source>
</evidence>
<dbReference type="InterPro" id="IPR052198">
    <property type="entry name" value="IorB_Oxidoreductase"/>
</dbReference>
<dbReference type="GO" id="GO:0016903">
    <property type="term" value="F:oxidoreductase activity, acting on the aldehyde or oxo group of donors"/>
    <property type="evidence" value="ECO:0007669"/>
    <property type="project" value="InterPro"/>
</dbReference>
<keyword evidence="3" id="KW-0670">Pyruvate</keyword>
<keyword evidence="1" id="KW-0560">Oxidoreductase</keyword>
<dbReference type="PANTHER" id="PTHR43854:SF1">
    <property type="entry name" value="INDOLEPYRUVATE OXIDOREDUCTASE SUBUNIT IORB"/>
    <property type="match status" value="1"/>
</dbReference>
<dbReference type="InterPro" id="IPR019752">
    <property type="entry name" value="Pyrv/ketoisovalerate_OxRed_cat"/>
</dbReference>
<dbReference type="SUPFAM" id="SSF53323">
    <property type="entry name" value="Pyruvate-ferredoxin oxidoreductase, PFOR, domain III"/>
    <property type="match status" value="1"/>
</dbReference>
<accession>A0A419EVZ5</accession>
<evidence type="ECO:0000313" key="3">
    <source>
        <dbReference type="EMBL" id="RJP68584.1"/>
    </source>
</evidence>
<comment type="caution">
    <text evidence="3">The sequence shown here is derived from an EMBL/GenBank/DDBJ whole genome shotgun (WGS) entry which is preliminary data.</text>
</comment>